<name>A0A830ENE4_9EURY</name>
<proteinExistence type="predicted"/>
<accession>A0A830ENE4</accession>
<dbReference type="OrthoDB" id="312988at2157"/>
<evidence type="ECO:0000313" key="2">
    <source>
        <dbReference type="Proteomes" id="UP000653099"/>
    </source>
</evidence>
<evidence type="ECO:0000313" key="1">
    <source>
        <dbReference type="EMBL" id="GGI94139.1"/>
    </source>
</evidence>
<reference evidence="1" key="2">
    <citation type="submission" date="2020-09" db="EMBL/GenBank/DDBJ databases">
        <authorList>
            <person name="Sun Q."/>
            <person name="Ohkuma M."/>
        </authorList>
    </citation>
    <scope>NUCLEOTIDE SEQUENCE</scope>
    <source>
        <strain evidence="1">JCM 14359</strain>
    </source>
</reference>
<dbReference type="InterPro" id="IPR055538">
    <property type="entry name" value="DUF7114"/>
</dbReference>
<gene>
    <name evidence="1" type="ORF">GCM10008995_00410</name>
</gene>
<dbReference type="AlphaFoldDB" id="A0A830ENE4"/>
<comment type="caution">
    <text evidence="1">The sequence shown here is derived from an EMBL/GenBank/DDBJ whole genome shotgun (WGS) entry which is preliminary data.</text>
</comment>
<keyword evidence="2" id="KW-1185">Reference proteome</keyword>
<dbReference type="Proteomes" id="UP000653099">
    <property type="component" value="Unassembled WGS sequence"/>
</dbReference>
<protein>
    <submittedName>
        <fullName evidence="1">Uncharacterized protein</fullName>
    </submittedName>
</protein>
<sequence>MDDAVRVREAACEAVDNIEPDRLREVLLERLSDAPMTPAVLTLVSARAPETGVDPDTDGLAERAAGVQLIYEGLRLTRSLAWAEPWTETIDTDAGDIDADLDVLAADVLVSRGFYLLARTDAAGRAVDVVRAFGRDQTLARGEGADVGSLDRNLEADVFALALATGMTAVGATPPPAAVEYAAELGRDCDADGELAPADAAFSEATTERIASLSAVGGASSDRVPSSATDS</sequence>
<dbReference type="RefSeq" id="WP_188785278.1">
    <property type="nucleotide sequence ID" value="NZ_BMOC01000001.1"/>
</dbReference>
<dbReference type="EMBL" id="BMOC01000001">
    <property type="protein sequence ID" value="GGI94139.1"/>
    <property type="molecule type" value="Genomic_DNA"/>
</dbReference>
<organism evidence="1 2">
    <name type="scientific">Halobellus salinus</name>
    <dbReference type="NCBI Taxonomy" id="931585"/>
    <lineage>
        <taxon>Archaea</taxon>
        <taxon>Methanobacteriati</taxon>
        <taxon>Methanobacteriota</taxon>
        <taxon>Stenosarchaea group</taxon>
        <taxon>Halobacteria</taxon>
        <taxon>Halobacteriales</taxon>
        <taxon>Haloferacaceae</taxon>
        <taxon>Halobellus</taxon>
    </lineage>
</organism>
<dbReference type="Pfam" id="PF23426">
    <property type="entry name" value="DUF7114"/>
    <property type="match status" value="1"/>
</dbReference>
<reference evidence="1" key="1">
    <citation type="journal article" date="2014" name="Int. J. Syst. Evol. Microbiol.">
        <title>Complete genome sequence of Corynebacterium casei LMG S-19264T (=DSM 44701T), isolated from a smear-ripened cheese.</title>
        <authorList>
            <consortium name="US DOE Joint Genome Institute (JGI-PGF)"/>
            <person name="Walter F."/>
            <person name="Albersmeier A."/>
            <person name="Kalinowski J."/>
            <person name="Ruckert C."/>
        </authorList>
    </citation>
    <scope>NUCLEOTIDE SEQUENCE</scope>
    <source>
        <strain evidence="1">JCM 14359</strain>
    </source>
</reference>